<feature type="compositionally biased region" description="Basic and acidic residues" evidence="2">
    <location>
        <begin position="448"/>
        <end position="463"/>
    </location>
</feature>
<feature type="compositionally biased region" description="Low complexity" evidence="2">
    <location>
        <begin position="112"/>
        <end position="123"/>
    </location>
</feature>
<organism evidence="3 4">
    <name type="scientific">Botrytis fragariae</name>
    <dbReference type="NCBI Taxonomy" id="1964551"/>
    <lineage>
        <taxon>Eukaryota</taxon>
        <taxon>Fungi</taxon>
        <taxon>Dikarya</taxon>
        <taxon>Ascomycota</taxon>
        <taxon>Pezizomycotina</taxon>
        <taxon>Leotiomycetes</taxon>
        <taxon>Helotiales</taxon>
        <taxon>Sclerotiniaceae</taxon>
        <taxon>Botrytis</taxon>
    </lineage>
</organism>
<proteinExistence type="predicted"/>
<feature type="region of interest" description="Disordered" evidence="2">
    <location>
        <begin position="94"/>
        <end position="147"/>
    </location>
</feature>
<dbReference type="AlphaFoldDB" id="A0A8H6AVP8"/>
<dbReference type="RefSeq" id="XP_037193443.1">
    <property type="nucleotide sequence ID" value="XM_037334909.1"/>
</dbReference>
<feature type="compositionally biased region" description="Basic and acidic residues" evidence="2">
    <location>
        <begin position="136"/>
        <end position="147"/>
    </location>
</feature>
<keyword evidence="4" id="KW-1185">Reference proteome</keyword>
<comment type="caution">
    <text evidence="3">The sequence shown here is derived from an EMBL/GenBank/DDBJ whole genome shotgun (WGS) entry which is preliminary data.</text>
</comment>
<evidence type="ECO:0000256" key="1">
    <source>
        <dbReference type="SAM" id="Coils"/>
    </source>
</evidence>
<accession>A0A8H6AVP8</accession>
<reference evidence="3 4" key="1">
    <citation type="journal article" date="2020" name="Phytopathology">
        <title>A high-quality genome resource of Botrytis fragariae, a new and rapidly spreading fungal pathogen causing strawberry gray mold in the U.S.A.</title>
        <authorList>
            <person name="Wu Y."/>
            <person name="Saski C.A."/>
            <person name="Schnabel G."/>
            <person name="Xiao S."/>
            <person name="Hu M."/>
        </authorList>
    </citation>
    <scope>NUCLEOTIDE SEQUENCE [LARGE SCALE GENOMIC DNA]</scope>
    <source>
        <strain evidence="3 4">BVB16</strain>
    </source>
</reference>
<sequence>MHRVRFKQDSLLNRRYTAMINLKGWQNSDLLRFGRAIHTGVEYLKPIDGINENAKLQNPLTDLELCKEKIGSEIHDGDFKKLGIPQVLFLSKRATSPADHPPGGKGKKIANSDSSQGSCSSDDQGNEIQEETDEQDLPKEPESEPREGIFVPEWVFNDISSSAMAISEMGLSEVMQKTLKKLRNLQSKGPEVLMEDVLVKRLETAHEENFPSNMKIMKIADEIEERFETCRKEKKKEKNKGEANKDEISRHLDDLNKMLMEITAQRLELAEKLTSSMGNIPQSLVEEEVRTTTIQTLEECISGEMVSKGPEINPKIIFEVIKDAHLHHIQLVRDTEYYRGLTDGQSIQINENCSNFEGHEAIIGSQVEQSPVPEIVPPFCNSDMGISLIDVEGEVDDSFFDGLMSGSAKEECDIEDSCVHEPGPQKTLQQNTKLNHTFFDDLTSSSTGKDDNIEDSCVHEIEQPKTIQQNTERELDHT</sequence>
<protein>
    <submittedName>
        <fullName evidence="3">Uncharacterized protein</fullName>
    </submittedName>
</protein>
<keyword evidence="1" id="KW-0175">Coiled coil</keyword>
<dbReference type="OrthoDB" id="3516238at2759"/>
<dbReference type="EMBL" id="JABFCT010000007">
    <property type="protein sequence ID" value="KAF5874497.1"/>
    <property type="molecule type" value="Genomic_DNA"/>
</dbReference>
<evidence type="ECO:0000313" key="3">
    <source>
        <dbReference type="EMBL" id="KAF5874497.1"/>
    </source>
</evidence>
<feature type="compositionally biased region" description="Acidic residues" evidence="2">
    <location>
        <begin position="124"/>
        <end position="135"/>
    </location>
</feature>
<evidence type="ECO:0000313" key="4">
    <source>
        <dbReference type="Proteomes" id="UP000531561"/>
    </source>
</evidence>
<feature type="coiled-coil region" evidence="1">
    <location>
        <begin position="220"/>
        <end position="272"/>
    </location>
</feature>
<evidence type="ECO:0000256" key="2">
    <source>
        <dbReference type="SAM" id="MobiDB-lite"/>
    </source>
</evidence>
<dbReference type="GeneID" id="59258601"/>
<feature type="region of interest" description="Disordered" evidence="2">
    <location>
        <begin position="439"/>
        <end position="478"/>
    </location>
</feature>
<name>A0A8H6AVP8_9HELO</name>
<dbReference type="Proteomes" id="UP000531561">
    <property type="component" value="Unassembled WGS sequence"/>
</dbReference>
<gene>
    <name evidence="3" type="ORF">Bfra_004507</name>
</gene>